<dbReference type="CDD" id="cd04301">
    <property type="entry name" value="NAT_SF"/>
    <property type="match status" value="1"/>
</dbReference>
<organism evidence="2 3">
    <name type="scientific">Candidatus Buchananbacteria bacterium RIFCSPHIGHO2_01_FULL_44_11</name>
    <dbReference type="NCBI Taxonomy" id="1797535"/>
    <lineage>
        <taxon>Bacteria</taxon>
        <taxon>Candidatus Buchananiibacteriota</taxon>
    </lineage>
</organism>
<name>A0A1G1XZJ5_9BACT</name>
<dbReference type="Pfam" id="PF00583">
    <property type="entry name" value="Acetyltransf_1"/>
    <property type="match status" value="1"/>
</dbReference>
<evidence type="ECO:0000259" key="1">
    <source>
        <dbReference type="PROSITE" id="PS51186"/>
    </source>
</evidence>
<sequence>MTEDFANFLVRPAEISDSQRIWEIRNSPMVRQHSKNQDEIKFSDHQNWFQQQYFGNTGNLCFVLANAEGIVIGYCRFDFNQPNKNYRVSIALDPQYQGRGLGHWLLSQSLKNIPSQSIVLAEIKKTNPASLKLFEKNNFKTYQSDEFNFYLKYVGE</sequence>
<dbReference type="Gene3D" id="3.40.630.30">
    <property type="match status" value="1"/>
</dbReference>
<dbReference type="PANTHER" id="PTHR43328:SF1">
    <property type="entry name" value="N-ACETYLTRANSFERASE DOMAIN-CONTAINING PROTEIN"/>
    <property type="match status" value="1"/>
</dbReference>
<dbReference type="GO" id="GO:0016747">
    <property type="term" value="F:acyltransferase activity, transferring groups other than amino-acyl groups"/>
    <property type="evidence" value="ECO:0007669"/>
    <property type="project" value="InterPro"/>
</dbReference>
<dbReference type="STRING" id="1797535.A2744_02390"/>
<dbReference type="PANTHER" id="PTHR43328">
    <property type="entry name" value="ACETYLTRANSFERASE-RELATED"/>
    <property type="match status" value="1"/>
</dbReference>
<dbReference type="PROSITE" id="PS51186">
    <property type="entry name" value="GNAT"/>
    <property type="match status" value="1"/>
</dbReference>
<proteinExistence type="predicted"/>
<comment type="caution">
    <text evidence="2">The sequence shown here is derived from an EMBL/GenBank/DDBJ whole genome shotgun (WGS) entry which is preliminary data.</text>
</comment>
<gene>
    <name evidence="2" type="ORF">A2744_02390</name>
</gene>
<feature type="domain" description="N-acetyltransferase" evidence="1">
    <location>
        <begin position="8"/>
        <end position="156"/>
    </location>
</feature>
<evidence type="ECO:0000313" key="3">
    <source>
        <dbReference type="Proteomes" id="UP000178240"/>
    </source>
</evidence>
<protein>
    <recommendedName>
        <fullName evidence="1">N-acetyltransferase domain-containing protein</fullName>
    </recommendedName>
</protein>
<evidence type="ECO:0000313" key="2">
    <source>
        <dbReference type="EMBL" id="OGY45515.1"/>
    </source>
</evidence>
<dbReference type="Proteomes" id="UP000178240">
    <property type="component" value="Unassembled WGS sequence"/>
</dbReference>
<dbReference type="EMBL" id="MHIE01000019">
    <property type="protein sequence ID" value="OGY45515.1"/>
    <property type="molecule type" value="Genomic_DNA"/>
</dbReference>
<reference evidence="2 3" key="1">
    <citation type="journal article" date="2016" name="Nat. Commun.">
        <title>Thousands of microbial genomes shed light on interconnected biogeochemical processes in an aquifer system.</title>
        <authorList>
            <person name="Anantharaman K."/>
            <person name="Brown C.T."/>
            <person name="Hug L.A."/>
            <person name="Sharon I."/>
            <person name="Castelle C.J."/>
            <person name="Probst A.J."/>
            <person name="Thomas B.C."/>
            <person name="Singh A."/>
            <person name="Wilkins M.J."/>
            <person name="Karaoz U."/>
            <person name="Brodie E.L."/>
            <person name="Williams K.H."/>
            <person name="Hubbard S.S."/>
            <person name="Banfield J.F."/>
        </authorList>
    </citation>
    <scope>NUCLEOTIDE SEQUENCE [LARGE SCALE GENOMIC DNA]</scope>
</reference>
<dbReference type="AlphaFoldDB" id="A0A1G1XZJ5"/>
<dbReference type="SUPFAM" id="SSF55729">
    <property type="entry name" value="Acyl-CoA N-acyltransferases (Nat)"/>
    <property type="match status" value="1"/>
</dbReference>
<dbReference type="InterPro" id="IPR000182">
    <property type="entry name" value="GNAT_dom"/>
</dbReference>
<accession>A0A1G1XZJ5</accession>
<dbReference type="InterPro" id="IPR016181">
    <property type="entry name" value="Acyl_CoA_acyltransferase"/>
</dbReference>